<evidence type="ECO:0000256" key="1">
    <source>
        <dbReference type="ARBA" id="ARBA00000085"/>
    </source>
</evidence>
<organism evidence="6 7">
    <name type="scientific">Anaeromyxobacter dehalogenans (strain ATCC BAA-258 / DSM 21875 / 2CP-1)</name>
    <dbReference type="NCBI Taxonomy" id="455488"/>
    <lineage>
        <taxon>Bacteria</taxon>
        <taxon>Pseudomonadati</taxon>
        <taxon>Myxococcota</taxon>
        <taxon>Myxococcia</taxon>
        <taxon>Myxococcales</taxon>
        <taxon>Cystobacterineae</taxon>
        <taxon>Anaeromyxobacteraceae</taxon>
        <taxon>Anaeromyxobacter</taxon>
    </lineage>
</organism>
<feature type="transmembrane region" description="Helical" evidence="4">
    <location>
        <begin position="285"/>
        <end position="307"/>
    </location>
</feature>
<dbReference type="Gene3D" id="3.30.565.10">
    <property type="entry name" value="Histidine kinase-like ATPase, C-terminal domain"/>
    <property type="match status" value="1"/>
</dbReference>
<dbReference type="AlphaFoldDB" id="B8J9A8"/>
<dbReference type="InterPro" id="IPR036890">
    <property type="entry name" value="HATPase_C_sf"/>
</dbReference>
<comment type="catalytic activity">
    <reaction evidence="1">
        <text>ATP + protein L-histidine = ADP + protein N-phospho-L-histidine.</text>
        <dbReference type="EC" id="2.7.13.3"/>
    </reaction>
</comment>
<evidence type="ECO:0000256" key="2">
    <source>
        <dbReference type="ARBA" id="ARBA00012438"/>
    </source>
</evidence>
<evidence type="ECO:0000313" key="7">
    <source>
        <dbReference type="Proteomes" id="UP000007089"/>
    </source>
</evidence>
<dbReference type="PANTHER" id="PTHR43065">
    <property type="entry name" value="SENSOR HISTIDINE KINASE"/>
    <property type="match status" value="1"/>
</dbReference>
<dbReference type="InterPro" id="IPR004358">
    <property type="entry name" value="Sig_transdc_His_kin-like_C"/>
</dbReference>
<dbReference type="KEGG" id="acp:A2cp1_2175"/>
<gene>
    <name evidence="6" type="ordered locus">A2cp1_2175</name>
</gene>
<dbReference type="HOGENOM" id="CLU_000445_114_69_7"/>
<proteinExistence type="predicted"/>
<dbReference type="SMART" id="SM00062">
    <property type="entry name" value="PBPb"/>
    <property type="match status" value="1"/>
</dbReference>
<sequence length="599" mass="65363">MHHADADSPGRRAASGQHLLRLAVALGCALALALALPTVADDRAAPGARAPARQRVIVGGDQSYPPYEFLDQQGRPAGFNVDLTRAVARTVGLEVEFRLGRWADMRRALETGEIDALQGMSFSEQRAKEVDFTPPSLIVHHAIFARRGDRPVRSLADLAGKEVLVLRSGIMHDTLRREHPDVKVVPADTHADVLRQLAAGKHDYAVMAKLPGLYLVREMGLSNLTAMDQPAAVERYGYAVRRGNEALAARLAEGLAIVRNTGEYQSMSEAWLGVLEPRGPTVQQVLRWGAFVLVPLVLLLATMAAWSRTLHRQVTLRTADLTREIAERRQKEEELRSNQQQLLQADKMAALGVLVSGVAHEINNPNGLILLDLQVLDDVLRDATPILDAHARANGDYTLGSLRWSRLREAMPSMVSDALDASRRVKRIVEDLKDFARQESPELRDGVSVDEVARTAARLVEALVKKSTERFEVALERGLPPVRGNPQRLEQVLVNLLVNACQALPGRSHGIRLRTFLDAGRGAVCVEVRDEGVGIEAQHLPRLTDPFFTTKRDRGGTGLGLAVSAGIVKEHGGTLEFESAPGQGTAARVVLPVAREEAA</sequence>
<dbReference type="Pfam" id="PF02518">
    <property type="entry name" value="HATPase_c"/>
    <property type="match status" value="1"/>
</dbReference>
<dbReference type="Proteomes" id="UP000007089">
    <property type="component" value="Chromosome"/>
</dbReference>
<dbReference type="SUPFAM" id="SSF55874">
    <property type="entry name" value="ATPase domain of HSP90 chaperone/DNA topoisomerase II/histidine kinase"/>
    <property type="match status" value="1"/>
</dbReference>
<keyword evidence="3" id="KW-0175">Coiled coil</keyword>
<reference evidence="6" key="1">
    <citation type="submission" date="2009-01" db="EMBL/GenBank/DDBJ databases">
        <title>Complete sequence of Anaeromyxobacter dehalogenans 2CP-1.</title>
        <authorList>
            <consortium name="US DOE Joint Genome Institute"/>
            <person name="Lucas S."/>
            <person name="Copeland A."/>
            <person name="Lapidus A."/>
            <person name="Glavina del Rio T."/>
            <person name="Dalin E."/>
            <person name="Tice H."/>
            <person name="Bruce D."/>
            <person name="Goodwin L."/>
            <person name="Pitluck S."/>
            <person name="Saunders E."/>
            <person name="Brettin T."/>
            <person name="Detter J.C."/>
            <person name="Han C."/>
            <person name="Larimer F."/>
            <person name="Land M."/>
            <person name="Hauser L."/>
            <person name="Kyrpides N."/>
            <person name="Ovchinnikova G."/>
            <person name="Beliaev A.S."/>
            <person name="Richardson P."/>
        </authorList>
    </citation>
    <scope>NUCLEOTIDE SEQUENCE</scope>
    <source>
        <strain evidence="6">2CP-1</strain>
    </source>
</reference>
<keyword evidence="4" id="KW-1133">Transmembrane helix</keyword>
<dbReference type="SUPFAM" id="SSF53850">
    <property type="entry name" value="Periplasmic binding protein-like II"/>
    <property type="match status" value="1"/>
</dbReference>
<feature type="coiled-coil region" evidence="3">
    <location>
        <begin position="318"/>
        <end position="348"/>
    </location>
</feature>
<dbReference type="InterPro" id="IPR003594">
    <property type="entry name" value="HATPase_dom"/>
</dbReference>
<dbReference type="RefSeq" id="WP_012633360.1">
    <property type="nucleotide sequence ID" value="NC_011891.1"/>
</dbReference>
<keyword evidence="4" id="KW-0472">Membrane</keyword>
<dbReference type="PRINTS" id="PR00344">
    <property type="entry name" value="BCTRLSENSOR"/>
</dbReference>
<dbReference type="PROSITE" id="PS50109">
    <property type="entry name" value="HIS_KIN"/>
    <property type="match status" value="1"/>
</dbReference>
<keyword evidence="7" id="KW-1185">Reference proteome</keyword>
<keyword evidence="4" id="KW-0812">Transmembrane</keyword>
<dbReference type="EC" id="2.7.13.3" evidence="2"/>
<evidence type="ECO:0000313" key="6">
    <source>
        <dbReference type="EMBL" id="ACL65514.1"/>
    </source>
</evidence>
<feature type="domain" description="Histidine kinase" evidence="5">
    <location>
        <begin position="357"/>
        <end position="595"/>
    </location>
</feature>
<accession>B8J9A8</accession>
<protein>
    <recommendedName>
        <fullName evidence="2">histidine kinase</fullName>
        <ecNumber evidence="2">2.7.13.3</ecNumber>
    </recommendedName>
</protein>
<evidence type="ECO:0000256" key="4">
    <source>
        <dbReference type="SAM" id="Phobius"/>
    </source>
</evidence>
<dbReference type="SUPFAM" id="SSF47384">
    <property type="entry name" value="Homodimeric domain of signal transducing histidine kinase"/>
    <property type="match status" value="1"/>
</dbReference>
<keyword evidence="6" id="KW-0418">Kinase</keyword>
<dbReference type="PANTHER" id="PTHR43065:SF42">
    <property type="entry name" value="TWO-COMPONENT SENSOR PPRA"/>
    <property type="match status" value="1"/>
</dbReference>
<evidence type="ECO:0000259" key="5">
    <source>
        <dbReference type="PROSITE" id="PS50109"/>
    </source>
</evidence>
<dbReference type="InterPro" id="IPR036097">
    <property type="entry name" value="HisK_dim/P_sf"/>
</dbReference>
<dbReference type="Gene3D" id="1.10.287.130">
    <property type="match status" value="1"/>
</dbReference>
<keyword evidence="6" id="KW-0808">Transferase</keyword>
<dbReference type="CDD" id="cd13704">
    <property type="entry name" value="PBP2_HisK"/>
    <property type="match status" value="1"/>
</dbReference>
<name>B8J9A8_ANAD2</name>
<evidence type="ECO:0000256" key="3">
    <source>
        <dbReference type="SAM" id="Coils"/>
    </source>
</evidence>
<dbReference type="InterPro" id="IPR001638">
    <property type="entry name" value="Solute-binding_3/MltF_N"/>
</dbReference>
<dbReference type="InterPro" id="IPR005467">
    <property type="entry name" value="His_kinase_dom"/>
</dbReference>
<dbReference type="Pfam" id="PF00497">
    <property type="entry name" value="SBP_bac_3"/>
    <property type="match status" value="1"/>
</dbReference>
<dbReference type="EMBL" id="CP001359">
    <property type="protein sequence ID" value="ACL65514.1"/>
    <property type="molecule type" value="Genomic_DNA"/>
</dbReference>
<dbReference type="GO" id="GO:0000155">
    <property type="term" value="F:phosphorelay sensor kinase activity"/>
    <property type="evidence" value="ECO:0007669"/>
    <property type="project" value="InterPro"/>
</dbReference>
<dbReference type="Gene3D" id="3.40.190.10">
    <property type="entry name" value="Periplasmic binding protein-like II"/>
    <property type="match status" value="2"/>
</dbReference>
<dbReference type="SMART" id="SM00387">
    <property type="entry name" value="HATPase_c"/>
    <property type="match status" value="1"/>
</dbReference>